<evidence type="ECO:0000256" key="5">
    <source>
        <dbReference type="RuleBase" id="RU363076"/>
    </source>
</evidence>
<accession>A0A165W923</accession>
<dbReference type="PANTHER" id="PTHR23427:SF2">
    <property type="entry name" value="SURFEIT LOCUS PROTEIN 1"/>
    <property type="match status" value="1"/>
</dbReference>
<dbReference type="AlphaFoldDB" id="A0A165W923"/>
<evidence type="ECO:0000256" key="1">
    <source>
        <dbReference type="ARBA" id="ARBA00004370"/>
    </source>
</evidence>
<evidence type="ECO:0000256" key="2">
    <source>
        <dbReference type="ARBA" id="ARBA00022692"/>
    </source>
</evidence>
<keyword evidence="7" id="KW-1185">Reference proteome</keyword>
<dbReference type="OrthoDB" id="10040024at2759"/>
<dbReference type="Pfam" id="PF02104">
    <property type="entry name" value="SURF1"/>
    <property type="match status" value="1"/>
</dbReference>
<feature type="transmembrane region" description="Helical" evidence="5">
    <location>
        <begin position="7"/>
        <end position="29"/>
    </location>
</feature>
<dbReference type="EMBL" id="KV425551">
    <property type="protein sequence ID" value="KZT30855.1"/>
    <property type="molecule type" value="Genomic_DNA"/>
</dbReference>
<dbReference type="InterPro" id="IPR045214">
    <property type="entry name" value="Surf1/Surf4"/>
</dbReference>
<dbReference type="InterPro" id="IPR002994">
    <property type="entry name" value="Surf1/Shy1"/>
</dbReference>
<dbReference type="FunCoup" id="A0A165W923">
    <property type="interactions" value="375"/>
</dbReference>
<dbReference type="Proteomes" id="UP000076761">
    <property type="component" value="Unassembled WGS sequence"/>
</dbReference>
<keyword evidence="2 5" id="KW-0812">Transmembrane</keyword>
<dbReference type="GO" id="GO:0005743">
    <property type="term" value="C:mitochondrial inner membrane"/>
    <property type="evidence" value="ECO:0007669"/>
    <property type="project" value="UniProtKB-SubCell"/>
</dbReference>
<dbReference type="PANTHER" id="PTHR23427">
    <property type="entry name" value="SURFEIT LOCUS PROTEIN"/>
    <property type="match status" value="1"/>
</dbReference>
<evidence type="ECO:0000256" key="3">
    <source>
        <dbReference type="ARBA" id="ARBA00022989"/>
    </source>
</evidence>
<keyword evidence="5" id="KW-0496">Mitochondrion</keyword>
<dbReference type="CDD" id="cd06662">
    <property type="entry name" value="SURF1"/>
    <property type="match status" value="1"/>
</dbReference>
<keyword evidence="5" id="KW-0999">Mitochondrion inner membrane</keyword>
<evidence type="ECO:0000313" key="6">
    <source>
        <dbReference type="EMBL" id="KZT30855.1"/>
    </source>
</evidence>
<comment type="similarity">
    <text evidence="5">Belongs to the SURF1 family.</text>
</comment>
<name>A0A165W923_9AGAM</name>
<keyword evidence="4 5" id="KW-0472">Membrane</keyword>
<protein>
    <recommendedName>
        <fullName evidence="5">SURF1-like protein</fullName>
    </recommendedName>
</protein>
<keyword evidence="3 5" id="KW-1133">Transmembrane helix</keyword>
<dbReference type="STRING" id="1314782.A0A165W923"/>
<comment type="subcellular location">
    <subcellularLocation>
        <location evidence="1">Membrane</location>
    </subcellularLocation>
    <subcellularLocation>
        <location evidence="5">Mitochondrion inner membrane</location>
        <topology evidence="5">Multi-pass membrane protein</topology>
    </subcellularLocation>
</comment>
<sequence>MSYKARRLSLFTPTMVVLGVIPIFTFWLGTWQVKRLKWKVALIDELEEKLQREPVSLPRRINVSVLPDFTYRKVLLRGQWDTAHSILLGPRVRDGETGYHLVTPLLRPEATTVLVDRGFVSKDLAEQALRAQAPDEEVEVLGMLRVSQARNNFTPDNHPERGEWYWADVHAIAEYAGGEAANVQPVFVEEIFEGHAGEASWRQAHGVPIGRLPVIDLRNSHLSYIITWYSLSAFTTFMFLRLLAKNRRAYVRLPRA</sequence>
<dbReference type="InParanoid" id="A0A165W923"/>
<dbReference type="GO" id="GO:0033617">
    <property type="term" value="P:mitochondrial respiratory chain complex IV assembly"/>
    <property type="evidence" value="ECO:0007669"/>
    <property type="project" value="TreeGrafter"/>
</dbReference>
<organism evidence="6 7">
    <name type="scientific">Neolentinus lepideus HHB14362 ss-1</name>
    <dbReference type="NCBI Taxonomy" id="1314782"/>
    <lineage>
        <taxon>Eukaryota</taxon>
        <taxon>Fungi</taxon>
        <taxon>Dikarya</taxon>
        <taxon>Basidiomycota</taxon>
        <taxon>Agaricomycotina</taxon>
        <taxon>Agaricomycetes</taxon>
        <taxon>Gloeophyllales</taxon>
        <taxon>Gloeophyllaceae</taxon>
        <taxon>Neolentinus</taxon>
    </lineage>
</organism>
<comment type="function">
    <text evidence="5">Probably involved in the biogenesis of the COX complex.</text>
</comment>
<dbReference type="PROSITE" id="PS50895">
    <property type="entry name" value="SURF1"/>
    <property type="match status" value="1"/>
</dbReference>
<reference evidence="6 7" key="1">
    <citation type="journal article" date="2016" name="Mol. Biol. Evol.">
        <title>Comparative Genomics of Early-Diverging Mushroom-Forming Fungi Provides Insights into the Origins of Lignocellulose Decay Capabilities.</title>
        <authorList>
            <person name="Nagy L.G."/>
            <person name="Riley R."/>
            <person name="Tritt A."/>
            <person name="Adam C."/>
            <person name="Daum C."/>
            <person name="Floudas D."/>
            <person name="Sun H."/>
            <person name="Yadav J.S."/>
            <person name="Pangilinan J."/>
            <person name="Larsson K.H."/>
            <person name="Matsuura K."/>
            <person name="Barry K."/>
            <person name="Labutti K."/>
            <person name="Kuo R."/>
            <person name="Ohm R.A."/>
            <person name="Bhattacharya S.S."/>
            <person name="Shirouzu T."/>
            <person name="Yoshinaga Y."/>
            <person name="Martin F.M."/>
            <person name="Grigoriev I.V."/>
            <person name="Hibbett D.S."/>
        </authorList>
    </citation>
    <scope>NUCLEOTIDE SEQUENCE [LARGE SCALE GENOMIC DNA]</scope>
    <source>
        <strain evidence="6 7">HHB14362 ss-1</strain>
    </source>
</reference>
<evidence type="ECO:0000313" key="7">
    <source>
        <dbReference type="Proteomes" id="UP000076761"/>
    </source>
</evidence>
<feature type="transmembrane region" description="Helical" evidence="5">
    <location>
        <begin position="222"/>
        <end position="244"/>
    </location>
</feature>
<evidence type="ECO:0000256" key="4">
    <source>
        <dbReference type="ARBA" id="ARBA00023136"/>
    </source>
</evidence>
<proteinExistence type="inferred from homology"/>
<gene>
    <name evidence="6" type="ORF">NEOLEDRAFT_1126503</name>
</gene>